<dbReference type="InterPro" id="IPR027417">
    <property type="entry name" value="P-loop_NTPase"/>
</dbReference>
<dbReference type="InterPro" id="IPR003593">
    <property type="entry name" value="AAA+_ATPase"/>
</dbReference>
<dbReference type="GO" id="GO:0016887">
    <property type="term" value="F:ATP hydrolysis activity"/>
    <property type="evidence" value="ECO:0007669"/>
    <property type="project" value="InterPro"/>
</dbReference>
<evidence type="ECO:0000313" key="7">
    <source>
        <dbReference type="Proteomes" id="UP000029914"/>
    </source>
</evidence>
<evidence type="ECO:0000259" key="5">
    <source>
        <dbReference type="PROSITE" id="PS50893"/>
    </source>
</evidence>
<dbReference type="Proteomes" id="UP000029914">
    <property type="component" value="Chromosome"/>
</dbReference>
<organism evidence="6 7">
    <name type="scientific">Corynebacterium doosanense CAU 212 = DSM 45436</name>
    <dbReference type="NCBI Taxonomy" id="558173"/>
    <lineage>
        <taxon>Bacteria</taxon>
        <taxon>Bacillati</taxon>
        <taxon>Actinomycetota</taxon>
        <taxon>Actinomycetes</taxon>
        <taxon>Mycobacteriales</taxon>
        <taxon>Corynebacteriaceae</taxon>
        <taxon>Corynebacterium</taxon>
    </lineage>
</organism>
<name>A0A097IEJ1_9CORY</name>
<feature type="domain" description="ABC transporter" evidence="5">
    <location>
        <begin position="4"/>
        <end position="248"/>
    </location>
</feature>
<accession>A0A097IEJ1</accession>
<dbReference type="STRING" id="558173.CDOO_04120"/>
<dbReference type="PANTHER" id="PTHR19211:SF14">
    <property type="entry name" value="ATP-BINDING CASSETTE SUB-FAMILY F MEMBER 1"/>
    <property type="match status" value="1"/>
</dbReference>
<reference evidence="6 7" key="1">
    <citation type="submission" date="2013-09" db="EMBL/GenBank/DDBJ databases">
        <title>Complete genome sequence of Corynebacterium doosanense CAU 212(T) (=DSM 45436(T)), isolated from activated sludge.</title>
        <authorList>
            <person name="Schaffert L."/>
            <person name="Albersmeier A."/>
            <person name="Kalinowski J."/>
            <person name="Ruckert C."/>
        </authorList>
    </citation>
    <scope>NUCLEOTIDE SEQUENCE [LARGE SCALE GENOMIC DNA]</scope>
    <source>
        <strain evidence="6 7">CAU 212</strain>
    </source>
</reference>
<dbReference type="Pfam" id="PF00005">
    <property type="entry name" value="ABC_tran"/>
    <property type="match status" value="3"/>
</dbReference>
<gene>
    <name evidence="6" type="ORF">CDOO_04120</name>
</gene>
<dbReference type="AlphaFoldDB" id="A0A097IEJ1"/>
<feature type="region of interest" description="Disordered" evidence="4">
    <location>
        <begin position="332"/>
        <end position="352"/>
    </location>
</feature>
<evidence type="ECO:0000313" key="6">
    <source>
        <dbReference type="EMBL" id="AIT60524.1"/>
    </source>
</evidence>
<dbReference type="EMBL" id="CP006764">
    <property type="protein sequence ID" value="AIT60524.1"/>
    <property type="molecule type" value="Genomic_DNA"/>
</dbReference>
<dbReference type="RefSeq" id="WP_018021969.1">
    <property type="nucleotide sequence ID" value="NZ_AQUX01000004.1"/>
</dbReference>
<dbReference type="SUPFAM" id="SSF52540">
    <property type="entry name" value="P-loop containing nucleoside triphosphate hydrolases"/>
    <property type="match status" value="2"/>
</dbReference>
<dbReference type="Gene3D" id="3.40.50.300">
    <property type="entry name" value="P-loop containing nucleotide triphosphate hydrolases"/>
    <property type="match status" value="3"/>
</dbReference>
<dbReference type="KEGG" id="cdo:CDOO_04120"/>
<keyword evidence="2" id="KW-0547">Nucleotide-binding</keyword>
<dbReference type="InterPro" id="IPR050611">
    <property type="entry name" value="ABCF"/>
</dbReference>
<dbReference type="InterPro" id="IPR003439">
    <property type="entry name" value="ABC_transporter-like_ATP-bd"/>
</dbReference>
<dbReference type="eggNOG" id="COG0488">
    <property type="taxonomic scope" value="Bacteria"/>
</dbReference>
<proteinExistence type="predicted"/>
<keyword evidence="7" id="KW-1185">Reference proteome</keyword>
<dbReference type="CDD" id="cd03221">
    <property type="entry name" value="ABCF_EF-3"/>
    <property type="match status" value="1"/>
</dbReference>
<dbReference type="PANTHER" id="PTHR19211">
    <property type="entry name" value="ATP-BINDING TRANSPORT PROTEIN-RELATED"/>
    <property type="match status" value="1"/>
</dbReference>
<evidence type="ECO:0000256" key="3">
    <source>
        <dbReference type="ARBA" id="ARBA00022840"/>
    </source>
</evidence>
<dbReference type="FunFam" id="3.40.50.300:FF:000011">
    <property type="entry name" value="Putative ABC transporter ATP-binding component"/>
    <property type="match status" value="1"/>
</dbReference>
<sequence length="514" mass="55882">MPVVNFSDVFFSYTTKPLLAHLSFSCGPAERLGIVGPNGAGKTTILRLARGELRPERGSVTGLSQPLATASARTVGGVLDTATSEHLGLQQRFDALNTEIAEDSSPRLAEEYDDILSRMTALDVWSLDAQVATVLAGLGLAGVERETDVDTLSPGQRGRLELAALIIGRPASLVLDEPTNHLDAQGVDFLAETLLGWNGPVLMVSHDRAFLDRVATGILDLDTAAWEALAVADGQRWRNAVYRSRGNYSDYLAAKADARATHAELHERQQAEKHRLTQHQRDSGVVGHAAFTPRSEIRAAKKFYADRAQKVSTRRRSDDEKRLERLEAVEVRKPREDTTDFPLPPASPGSGGVAIDVRDAHVPGRLRPVSVQVSAGEKLLITGANGSGKSTMLNRIAQRHAATCLPQSLPRRGDVPEEIWEEGIGEVGQGFVHPKYWATPVPELSDGNQRRVQLALAAAAHPDILLVDEPTNYLDLDAIEALEASLAAWDGTLVVATHDRWLIDNWAGRRLRLA</sequence>
<keyword evidence="1" id="KW-0677">Repeat</keyword>
<dbReference type="OrthoDB" id="3239744at2"/>
<dbReference type="SMART" id="SM00382">
    <property type="entry name" value="AAA"/>
    <property type="match status" value="2"/>
</dbReference>
<dbReference type="GO" id="GO:0005524">
    <property type="term" value="F:ATP binding"/>
    <property type="evidence" value="ECO:0007669"/>
    <property type="project" value="UniProtKB-KW"/>
</dbReference>
<protein>
    <submittedName>
        <fullName evidence="6">ABC transporter ATP-binding protein</fullName>
    </submittedName>
</protein>
<keyword evidence="3 6" id="KW-0067">ATP-binding</keyword>
<dbReference type="HOGENOM" id="CLU_000604_36_0_11"/>
<dbReference type="PROSITE" id="PS50893">
    <property type="entry name" value="ABC_TRANSPORTER_2"/>
    <property type="match status" value="1"/>
</dbReference>
<evidence type="ECO:0000256" key="4">
    <source>
        <dbReference type="SAM" id="MobiDB-lite"/>
    </source>
</evidence>
<evidence type="ECO:0000256" key="2">
    <source>
        <dbReference type="ARBA" id="ARBA00022741"/>
    </source>
</evidence>
<evidence type="ECO:0000256" key="1">
    <source>
        <dbReference type="ARBA" id="ARBA00022737"/>
    </source>
</evidence>